<feature type="transmembrane region" description="Helical" evidence="1">
    <location>
        <begin position="454"/>
        <end position="477"/>
    </location>
</feature>
<feature type="transmembrane region" description="Helical" evidence="1">
    <location>
        <begin position="497"/>
        <end position="528"/>
    </location>
</feature>
<dbReference type="KEGG" id="bnn:FOA43_000283"/>
<dbReference type="OrthoDB" id="445301at2759"/>
<feature type="transmembrane region" description="Helical" evidence="1">
    <location>
        <begin position="27"/>
        <end position="44"/>
    </location>
</feature>
<feature type="transmembrane region" description="Helical" evidence="1">
    <location>
        <begin position="351"/>
        <end position="382"/>
    </location>
</feature>
<protein>
    <submittedName>
        <fullName evidence="2">Uncharacterized protein</fullName>
    </submittedName>
</protein>
<dbReference type="GO" id="GO:0042765">
    <property type="term" value="C:GPI-anchor transamidase complex"/>
    <property type="evidence" value="ECO:0007669"/>
    <property type="project" value="InterPro"/>
</dbReference>
<dbReference type="InterPro" id="IPR007246">
    <property type="entry name" value="Gaa1"/>
</dbReference>
<keyword evidence="1" id="KW-0812">Transmembrane</keyword>
<feature type="transmembrane region" description="Helical" evidence="1">
    <location>
        <begin position="413"/>
        <end position="434"/>
    </location>
</feature>
<keyword evidence="1" id="KW-0472">Membrane</keyword>
<dbReference type="Pfam" id="PF04114">
    <property type="entry name" value="Gaa1"/>
    <property type="match status" value="1"/>
</dbReference>
<dbReference type="EMBL" id="CP064812">
    <property type="protein sequence ID" value="QPG72979.1"/>
    <property type="molecule type" value="Genomic_DNA"/>
</dbReference>
<dbReference type="GeneID" id="62193684"/>
<evidence type="ECO:0000256" key="1">
    <source>
        <dbReference type="SAM" id="Phobius"/>
    </source>
</evidence>
<name>A0A875RZ89_EENNA</name>
<keyword evidence="1" id="KW-1133">Transmembrane helix</keyword>
<accession>A0A875RZ89</accession>
<feature type="transmembrane region" description="Helical" evidence="1">
    <location>
        <begin position="540"/>
        <end position="561"/>
    </location>
</feature>
<feature type="transmembrane region" description="Helical" evidence="1">
    <location>
        <begin position="623"/>
        <end position="642"/>
    </location>
</feature>
<dbReference type="PANTHER" id="PTHR13304:SF0">
    <property type="entry name" value="GLYCOSYLPHOSPHATIDYLINOSITOL ANCHOR ATTACHMENT 1 PROTEIN"/>
    <property type="match status" value="1"/>
</dbReference>
<dbReference type="GO" id="GO:0016255">
    <property type="term" value="P:attachment of GPI anchor to protein"/>
    <property type="evidence" value="ECO:0007669"/>
    <property type="project" value="TreeGrafter"/>
</dbReference>
<dbReference type="PIRSF" id="PIRSF036762">
    <property type="entry name" value="GAA1"/>
    <property type="match status" value="1"/>
</dbReference>
<dbReference type="AlphaFoldDB" id="A0A875RZ89"/>
<dbReference type="Proteomes" id="UP000662931">
    <property type="component" value="Chromosome 1"/>
</dbReference>
<keyword evidence="3" id="KW-1185">Reference proteome</keyword>
<evidence type="ECO:0000313" key="3">
    <source>
        <dbReference type="Proteomes" id="UP000662931"/>
    </source>
</evidence>
<gene>
    <name evidence="2" type="ORF">FOA43_000283</name>
</gene>
<dbReference type="PANTHER" id="PTHR13304">
    <property type="entry name" value="GLYCOSYLPHOSPHATIDYLINOSITOL ANCHOR ATTACHMENT 1 PROTEIN"/>
    <property type="match status" value="1"/>
</dbReference>
<proteinExistence type="predicted"/>
<organism evidence="2 3">
    <name type="scientific">Eeniella nana</name>
    <name type="common">Yeast</name>
    <name type="synonym">Brettanomyces nanus</name>
    <dbReference type="NCBI Taxonomy" id="13502"/>
    <lineage>
        <taxon>Eukaryota</taxon>
        <taxon>Fungi</taxon>
        <taxon>Dikarya</taxon>
        <taxon>Ascomycota</taxon>
        <taxon>Saccharomycotina</taxon>
        <taxon>Pichiomycetes</taxon>
        <taxon>Pichiales</taxon>
        <taxon>Pichiaceae</taxon>
        <taxon>Brettanomyces</taxon>
    </lineage>
</organism>
<sequence length="660" mass="73798">MALLEIIQNKITKFGLVPRLVKSLPKVSVFLVLSSILWLVTLPLNGQFRETYISENALMPSQAYSFFRESEWNYLRGYRDEIYQHKLDPIEDRNDMLDDWLKEIGYKTARLNYTEPQTGEFKPTLYAIYHAPKGDDTEAIVLVAPWHTSDGIINLGGVPLAISLARYFHRLSIWAKNIIVVFPEDGQDTLRNWINAYHTSMDQTGGSILSAIVMEYASGGDGIDYVEVDYAGLNGQLPNLDLVNSAVMISDHEGLKVSLHGAPRGQLWADDFSSRLTMILHAVFDYALTGLLPPAGKGGGNGCEAFSGWNIQAITLRAVGDGDHDVTTYGRVVEAMFRSVNNLLEKFHQSYFFYLLLGPSSFVSIATYLPAAVLAASAFAIASASSLLGNHNVSNAKFQFSPSFVAPSSSHSAIAALIGFVTALSVSVFAGLKLQSLSQTSPYNNETMRLYSMITYKVCVIPSFIITLWPVISSYTISLKKSRVTNDTVRLLNAFSLFYFAFTLIALLVLHFSLSFVISLVSLPLVFVRYGPNNDKKTRWCSSLCLLMSCPFMWICILGVFSKTNFQLDRIRNLLQYFRIDLLRKEIQSVIDWSDAVDLGQLLQGPVDLFYGLISGYPRFQNWTWLFLVISWIPAWISTLLVSGIDVESSDLQVEKEKDE</sequence>
<reference evidence="2" key="1">
    <citation type="submission" date="2020-10" db="EMBL/GenBank/DDBJ databases">
        <authorList>
            <person name="Roach M.J.R."/>
        </authorList>
    </citation>
    <scope>NUCLEOTIDE SEQUENCE</scope>
    <source>
        <strain evidence="2">CBS 1945</strain>
    </source>
</reference>
<evidence type="ECO:0000313" key="2">
    <source>
        <dbReference type="EMBL" id="QPG72979.1"/>
    </source>
</evidence>
<dbReference type="RefSeq" id="XP_038776544.1">
    <property type="nucleotide sequence ID" value="XM_038920616.1"/>
</dbReference>